<evidence type="ECO:0000313" key="5">
    <source>
        <dbReference type="Proteomes" id="UP000447873"/>
    </source>
</evidence>
<name>A0A8H3V4W2_VENIN</name>
<feature type="signal peptide" evidence="2">
    <location>
        <begin position="1"/>
        <end position="16"/>
    </location>
</feature>
<dbReference type="AlphaFoldDB" id="A0A8H3V4W2"/>
<keyword evidence="2" id="KW-0732">Signal</keyword>
<protein>
    <submittedName>
        <fullName evidence="4">Uncharacterized protein</fullName>
    </submittedName>
</protein>
<dbReference type="Proteomes" id="UP000490939">
    <property type="component" value="Unassembled WGS sequence"/>
</dbReference>
<dbReference type="EMBL" id="WNWR01000446">
    <property type="protein sequence ID" value="KAE9978322.1"/>
    <property type="molecule type" value="Genomic_DNA"/>
</dbReference>
<dbReference type="EMBL" id="WNWS01000080">
    <property type="protein sequence ID" value="KAE9982115.1"/>
    <property type="molecule type" value="Genomic_DNA"/>
</dbReference>
<organism evidence="4 5">
    <name type="scientific">Venturia inaequalis</name>
    <name type="common">Apple scab fungus</name>
    <dbReference type="NCBI Taxonomy" id="5025"/>
    <lineage>
        <taxon>Eukaryota</taxon>
        <taxon>Fungi</taxon>
        <taxon>Dikarya</taxon>
        <taxon>Ascomycota</taxon>
        <taxon>Pezizomycotina</taxon>
        <taxon>Dothideomycetes</taxon>
        <taxon>Pleosporomycetidae</taxon>
        <taxon>Venturiales</taxon>
        <taxon>Venturiaceae</taxon>
        <taxon>Venturia</taxon>
    </lineage>
</organism>
<feature type="region of interest" description="Disordered" evidence="1">
    <location>
        <begin position="24"/>
        <end position="83"/>
    </location>
</feature>
<keyword evidence="6" id="KW-1185">Reference proteome</keyword>
<gene>
    <name evidence="3" type="ORF">EG327_007448</name>
    <name evidence="4" type="ORF">EG328_011219</name>
</gene>
<evidence type="ECO:0000313" key="6">
    <source>
        <dbReference type="Proteomes" id="UP000490939"/>
    </source>
</evidence>
<reference evidence="4 5" key="1">
    <citation type="submission" date="2018-12" db="EMBL/GenBank/DDBJ databases">
        <title>Venturia inaequalis Genome Resource.</title>
        <authorList>
            <person name="Lichtner F.J."/>
        </authorList>
    </citation>
    <scope>NUCLEOTIDE SEQUENCE [LARGE SCALE GENOMIC DNA]</scope>
    <source>
        <strain evidence="4 5">120213</strain>
        <strain evidence="3 6">DMI_063113</strain>
    </source>
</reference>
<proteinExistence type="predicted"/>
<feature type="compositionally biased region" description="Low complexity" evidence="1">
    <location>
        <begin position="24"/>
        <end position="82"/>
    </location>
</feature>
<evidence type="ECO:0000313" key="4">
    <source>
        <dbReference type="EMBL" id="KAE9982115.1"/>
    </source>
</evidence>
<feature type="chain" id="PRO_5044690768" evidence="2">
    <location>
        <begin position="17"/>
        <end position="152"/>
    </location>
</feature>
<accession>A0A8H3V4W2</accession>
<evidence type="ECO:0000256" key="1">
    <source>
        <dbReference type="SAM" id="MobiDB-lite"/>
    </source>
</evidence>
<comment type="caution">
    <text evidence="4">The sequence shown here is derived from an EMBL/GenBank/DDBJ whole genome shotgun (WGS) entry which is preliminary data.</text>
</comment>
<sequence length="152" mass="15404">MRLFASIALLAGLISAIPIDSTTSAPATTDAATVTTTPSTTQAQGETSDYGPPRGSYNGNYNPNSYNPNSYNGGGSRSYNNGYNGGSKPANTIEKGFGEIADGFGKVLGGGTGLLGGYAGDILHGFEYGAGGGGGGSKGRGYKRFVEMLRRA</sequence>
<evidence type="ECO:0000256" key="2">
    <source>
        <dbReference type="SAM" id="SignalP"/>
    </source>
</evidence>
<dbReference type="Proteomes" id="UP000447873">
    <property type="component" value="Unassembled WGS sequence"/>
</dbReference>
<evidence type="ECO:0000313" key="3">
    <source>
        <dbReference type="EMBL" id="KAE9978322.1"/>
    </source>
</evidence>